<dbReference type="PANTHER" id="PTHR43465:SF2">
    <property type="entry name" value="DUF1680 DOMAIN PROTEIN (AFU_ORTHOLOGUE AFUA_1G08910)"/>
    <property type="match status" value="1"/>
</dbReference>
<evidence type="ECO:0000259" key="1">
    <source>
        <dbReference type="Pfam" id="PF07944"/>
    </source>
</evidence>
<protein>
    <submittedName>
        <fullName evidence="4">Glycoside hydrolase family 127 protein</fullName>
    </submittedName>
</protein>
<gene>
    <name evidence="4" type="ORF">EJK17_05825</name>
</gene>
<evidence type="ECO:0000259" key="3">
    <source>
        <dbReference type="Pfam" id="PF20737"/>
    </source>
</evidence>
<accession>A0A437SV53</accession>
<dbReference type="InterPro" id="IPR049046">
    <property type="entry name" value="Beta-AFase-like_GH127_middle"/>
</dbReference>
<reference evidence="4 5" key="1">
    <citation type="submission" date="2018-12" db="EMBL/GenBank/DDBJ databases">
        <authorList>
            <person name="Meng J."/>
        </authorList>
    </citation>
    <scope>NUCLEOTIDE SEQUENCE [LARGE SCALE GENOMIC DNA]</scope>
    <source>
        <strain evidence="4 5">HT111-2</strain>
    </source>
</reference>
<dbReference type="InterPro" id="IPR049049">
    <property type="entry name" value="Beta-AFase-like_GH127_C"/>
</dbReference>
<dbReference type="InterPro" id="IPR008928">
    <property type="entry name" value="6-hairpin_glycosidase_sf"/>
</dbReference>
<evidence type="ECO:0000313" key="4">
    <source>
        <dbReference type="EMBL" id="RVU70762.1"/>
    </source>
</evidence>
<comment type="caution">
    <text evidence="4">The sequence shown here is derived from an EMBL/GenBank/DDBJ whole genome shotgun (WGS) entry which is preliminary data.</text>
</comment>
<dbReference type="InterPro" id="IPR012341">
    <property type="entry name" value="6hp_glycosidase-like_sf"/>
</dbReference>
<feature type="domain" description="Non-reducing end beta-L-arabinofuranosidase-like GH127 C-terminal" evidence="3">
    <location>
        <begin position="537"/>
        <end position="647"/>
    </location>
</feature>
<dbReference type="InterPro" id="IPR049174">
    <property type="entry name" value="Beta-AFase-like"/>
</dbReference>
<dbReference type="GO" id="GO:0016787">
    <property type="term" value="F:hydrolase activity"/>
    <property type="evidence" value="ECO:0007669"/>
    <property type="project" value="UniProtKB-KW"/>
</dbReference>
<dbReference type="Pfam" id="PF20737">
    <property type="entry name" value="Glyco_hydro127C"/>
    <property type="match status" value="1"/>
</dbReference>
<dbReference type="InterPro" id="IPR012878">
    <property type="entry name" value="Beta-AFase-like_GH127_cat"/>
</dbReference>
<dbReference type="AlphaFoldDB" id="A0A437SV53"/>
<organism evidence="4 5">
    <name type="scientific">Lactobacillus xujianguonis</name>
    <dbReference type="NCBI Taxonomy" id="2495899"/>
    <lineage>
        <taxon>Bacteria</taxon>
        <taxon>Bacillati</taxon>
        <taxon>Bacillota</taxon>
        <taxon>Bacilli</taxon>
        <taxon>Lactobacillales</taxon>
        <taxon>Lactobacillaceae</taxon>
        <taxon>Lactobacillus</taxon>
    </lineage>
</organism>
<dbReference type="EMBL" id="RXIA01000013">
    <property type="protein sequence ID" value="RVU70762.1"/>
    <property type="molecule type" value="Genomic_DNA"/>
</dbReference>
<feature type="domain" description="Non-reducing end beta-L-arabinofuranosidase-like GH127 catalytic" evidence="1">
    <location>
        <begin position="11"/>
        <end position="433"/>
    </location>
</feature>
<dbReference type="Pfam" id="PF20736">
    <property type="entry name" value="Glyco_hydro127M"/>
    <property type="match status" value="1"/>
</dbReference>
<proteinExistence type="predicted"/>
<evidence type="ECO:0000259" key="2">
    <source>
        <dbReference type="Pfam" id="PF20736"/>
    </source>
</evidence>
<dbReference type="GO" id="GO:0005975">
    <property type="term" value="P:carbohydrate metabolic process"/>
    <property type="evidence" value="ECO:0007669"/>
    <property type="project" value="InterPro"/>
</dbReference>
<sequence length="651" mass="73472">MVENFKIRQLKITSPFWQRYQKMVAQKAIPFQWKMISDQEKPEVTSTTVAGGASDTSSAINNLKIAAGKLKGHHHGMIFQDTDVYKWLETVAYSLKNYPDEKLKQLADQVVDLIADAQAPDGYLSTRYQIDTPNLKFQQLQQSHELYSMGHYIEAGVAYYQSTGNKAALTIAEKMADCIANNFGQENGKIHGYDGHPEIEMALAKLYDCTQNKKYLTLADYFVKIRGTEPDFFSQQNAKNDLKDDPFPDMRQAKDNYFFDDRPLKDEKMAQGHAVRVLYYLTGAAHVARLTNDKELLAATKRLWQDITQRQMYVTGNVGQTAVGEAFTCDYDLPNRTDYGETCASVAMTMFAKQMLASDLSGQYGDVIERELYNGALAGISLDGEHYFYANPLEIDENSQFNPASSHLSMRRLSWFSCACCPANITRLIASLSKYIYDYNDKDKYILLDQLISNQVELGNGIKVEVKSDLPWQGTVKIHFSIPAGEELNFKVRIPSWSEQTSFKLNNHEIKMAITDGIASCTIAEDAELEMNLDLSVRQITANPLVVADQGKVAFSRGPIIYCAEEVDNPGNYAAYSISNNSKLSSEFESNLLGGVTTLQVDNAQYSEMDKLYSKQADVKKQKTTMKLIPYYAWANREKGSMHVWIRQSED</sequence>
<dbReference type="Gene3D" id="1.50.10.10">
    <property type="match status" value="1"/>
</dbReference>
<keyword evidence="4" id="KW-0378">Hydrolase</keyword>
<dbReference type="Pfam" id="PF07944">
    <property type="entry name" value="Beta-AFase-like_GH127_cat"/>
    <property type="match status" value="1"/>
</dbReference>
<feature type="domain" description="Non-reducing end beta-L-arabinofuranosidase-like GH127 middle" evidence="2">
    <location>
        <begin position="448"/>
        <end position="512"/>
    </location>
</feature>
<dbReference type="PANTHER" id="PTHR43465">
    <property type="entry name" value="DUF1680 DOMAIN PROTEIN (AFU_ORTHOLOGUE AFUA_1G08910)"/>
    <property type="match status" value="1"/>
</dbReference>
<dbReference type="SUPFAM" id="SSF48208">
    <property type="entry name" value="Six-hairpin glycosidases"/>
    <property type="match status" value="1"/>
</dbReference>
<name>A0A437SV53_9LACO</name>
<dbReference type="RefSeq" id="WP_127796277.1">
    <property type="nucleotide sequence ID" value="NZ_ML136881.1"/>
</dbReference>
<evidence type="ECO:0000313" key="5">
    <source>
        <dbReference type="Proteomes" id="UP000288291"/>
    </source>
</evidence>
<keyword evidence="5" id="KW-1185">Reference proteome</keyword>
<dbReference type="Proteomes" id="UP000288291">
    <property type="component" value="Unassembled WGS sequence"/>
</dbReference>